<evidence type="ECO:0000313" key="3">
    <source>
        <dbReference type="EMBL" id="MVA76689.1"/>
    </source>
</evidence>
<sequence>MHAQIVQPTTAGASPAGPDHDREVALAMRIARLHGADVRGTTVLAGVVNRVVRVVGDGTDWVVRFPADRRRPDEFPAETWAISRAAAVGIPSPGVVACGRLDELPYLVLEHVEAAAEPVRRPWCWLGRYAATIATVPVDATAPDSLFSRFGRDLPAAWRQHLEYNIEALGDDDPLAGTVYRPEDAPQLRAELKALRAERFRFGLAHADLAPRNLVSRGADEAPVLIDWGNVTTGPAPWTELHRVHQMAVDGAITPADFCDFAEGVDVDLVTARPLLERLSVLSHLDLVRWARDQRPELTPTYEDAARRGLRRILDTL</sequence>
<dbReference type="Proteomes" id="UP000435304">
    <property type="component" value="Unassembled WGS sequence"/>
</dbReference>
<protein>
    <submittedName>
        <fullName evidence="3">Phosphotransferase</fullName>
    </submittedName>
</protein>
<dbReference type="InterPro" id="IPR011009">
    <property type="entry name" value="Kinase-like_dom_sf"/>
</dbReference>
<evidence type="ECO:0000256" key="1">
    <source>
        <dbReference type="SAM" id="MobiDB-lite"/>
    </source>
</evidence>
<accession>A0A6A9V128</accession>
<dbReference type="Gene3D" id="3.30.200.150">
    <property type="match status" value="1"/>
</dbReference>
<reference evidence="3 4" key="1">
    <citation type="submission" date="2019-12" db="EMBL/GenBank/DDBJ databases">
        <title>Auraticoccus cholistani sp. nov., an actinomycete isolated from soil of Cholistan desert.</title>
        <authorList>
            <person name="Cheema M.T."/>
        </authorList>
    </citation>
    <scope>NUCLEOTIDE SEQUENCE [LARGE SCALE GENOMIC DNA]</scope>
    <source>
        <strain evidence="3 4">F435</strain>
    </source>
</reference>
<feature type="region of interest" description="Disordered" evidence="1">
    <location>
        <begin position="1"/>
        <end position="20"/>
    </location>
</feature>
<dbReference type="EMBL" id="WPCU01000007">
    <property type="protein sequence ID" value="MVA76689.1"/>
    <property type="molecule type" value="Genomic_DNA"/>
</dbReference>
<dbReference type="GO" id="GO:0016740">
    <property type="term" value="F:transferase activity"/>
    <property type="evidence" value="ECO:0007669"/>
    <property type="project" value="UniProtKB-KW"/>
</dbReference>
<organism evidence="3 4">
    <name type="scientific">Auraticoccus cholistanensis</name>
    <dbReference type="NCBI Taxonomy" id="2656650"/>
    <lineage>
        <taxon>Bacteria</taxon>
        <taxon>Bacillati</taxon>
        <taxon>Actinomycetota</taxon>
        <taxon>Actinomycetes</taxon>
        <taxon>Propionibacteriales</taxon>
        <taxon>Propionibacteriaceae</taxon>
        <taxon>Auraticoccus</taxon>
    </lineage>
</organism>
<dbReference type="RefSeq" id="WP_156610319.1">
    <property type="nucleotide sequence ID" value="NZ_WPCU01000007.1"/>
</dbReference>
<evidence type="ECO:0000259" key="2">
    <source>
        <dbReference type="Pfam" id="PF01636"/>
    </source>
</evidence>
<dbReference type="Gene3D" id="3.90.1200.10">
    <property type="match status" value="1"/>
</dbReference>
<keyword evidence="3" id="KW-0808">Transferase</keyword>
<gene>
    <name evidence="3" type="ORF">GC722_11740</name>
</gene>
<feature type="domain" description="Aminoglycoside phosphotransferase" evidence="2">
    <location>
        <begin position="43"/>
        <end position="236"/>
    </location>
</feature>
<dbReference type="InterPro" id="IPR002575">
    <property type="entry name" value="Aminoglycoside_PTrfase"/>
</dbReference>
<comment type="caution">
    <text evidence="3">The sequence shown here is derived from an EMBL/GenBank/DDBJ whole genome shotgun (WGS) entry which is preliminary data.</text>
</comment>
<dbReference type="SUPFAM" id="SSF56112">
    <property type="entry name" value="Protein kinase-like (PK-like)"/>
    <property type="match status" value="1"/>
</dbReference>
<proteinExistence type="predicted"/>
<feature type="compositionally biased region" description="Polar residues" evidence="1">
    <location>
        <begin position="1"/>
        <end position="12"/>
    </location>
</feature>
<dbReference type="Pfam" id="PF01636">
    <property type="entry name" value="APH"/>
    <property type="match status" value="1"/>
</dbReference>
<dbReference type="AlphaFoldDB" id="A0A6A9V128"/>
<name>A0A6A9V128_9ACTN</name>
<evidence type="ECO:0000313" key="4">
    <source>
        <dbReference type="Proteomes" id="UP000435304"/>
    </source>
</evidence>
<keyword evidence="4" id="KW-1185">Reference proteome</keyword>